<evidence type="ECO:0000256" key="5">
    <source>
        <dbReference type="SAM" id="Phobius"/>
    </source>
</evidence>
<dbReference type="InterPro" id="IPR013525">
    <property type="entry name" value="ABC2_TM"/>
</dbReference>
<evidence type="ECO:0000256" key="3">
    <source>
        <dbReference type="ARBA" id="ARBA00022989"/>
    </source>
</evidence>
<keyword evidence="3 5" id="KW-1133">Transmembrane helix</keyword>
<organism evidence="7 8">
    <name type="scientific">Fermentimicrarchaeum limneticum</name>
    <dbReference type="NCBI Taxonomy" id="2795018"/>
    <lineage>
        <taxon>Archaea</taxon>
        <taxon>Candidatus Micrarchaeota</taxon>
        <taxon>Candidatus Fermentimicrarchaeales</taxon>
        <taxon>Candidatus Fermentimicrarchaeaceae</taxon>
        <taxon>Candidatus Fermentimicrarchaeum</taxon>
    </lineage>
</organism>
<dbReference type="PANTHER" id="PTHR43471">
    <property type="entry name" value="ABC TRANSPORTER PERMEASE"/>
    <property type="match status" value="1"/>
</dbReference>
<evidence type="ECO:0000313" key="8">
    <source>
        <dbReference type="Proteomes" id="UP000510821"/>
    </source>
</evidence>
<feature type="transmembrane region" description="Helical" evidence="5">
    <location>
        <begin position="16"/>
        <end position="35"/>
    </location>
</feature>
<proteinExistence type="predicted"/>
<evidence type="ECO:0000313" key="7">
    <source>
        <dbReference type="EMBL" id="QLJ53401.1"/>
    </source>
</evidence>
<dbReference type="Proteomes" id="UP000510821">
    <property type="component" value="Chromosome"/>
</dbReference>
<dbReference type="EMBL" id="CP058998">
    <property type="protein sequence ID" value="QLJ53401.1"/>
    <property type="molecule type" value="Genomic_DNA"/>
</dbReference>
<dbReference type="AlphaFoldDB" id="A0A7D6BTG9"/>
<sequence>MKLMEKELREIASDRAFLGSILVQFITISMLLFLYDTYSEVMHSPNLKITIAVDGNNTALISKLEESGVKVVPVGEETLERVNAVINTSTGEIKTDPSNIFSGFAIAKISSVSKSISFEEALEKGNFSYSSEGLYGGNTDFVQMGYGLIIPIAVVMPAMVGLSLSIQNVLSERKKRTIELLLVSPISDFDIALSKTLPYVVSSTACGAAWLVIVMQKIPVYNIPLLIVTEFLLSFILVSLSVLISASARSIQEANVLSSLSGMALVFSILLPSSVVSAYLPTIIISRISSNYPDAEIATGLILLAVMSVLCFWFAVKGVGRMRRSYS</sequence>
<evidence type="ECO:0000256" key="4">
    <source>
        <dbReference type="ARBA" id="ARBA00023136"/>
    </source>
</evidence>
<protein>
    <recommendedName>
        <fullName evidence="6">ABC-2 type transporter transmembrane domain-containing protein</fullName>
    </recommendedName>
</protein>
<keyword evidence="4 5" id="KW-0472">Membrane</keyword>
<feature type="domain" description="ABC-2 type transporter transmembrane" evidence="6">
    <location>
        <begin position="55"/>
        <end position="316"/>
    </location>
</feature>
<reference evidence="8" key="1">
    <citation type="submission" date="2020-07" db="EMBL/GenBank/DDBJ databases">
        <title>Metabolic diversity and evolutionary history of the archaeal phylum ###Micrarchaeota### uncovered from a freshwater lake metagenome.</title>
        <authorList>
            <person name="Kadnikov V.V."/>
            <person name="Savvichev A.S."/>
            <person name="Mardanov A.V."/>
            <person name="Beletsky A.V."/>
            <person name="Chupakov A.V."/>
            <person name="Kokryatskaya N.M."/>
            <person name="Pimenov N.V."/>
            <person name="Ravin N.V."/>
        </authorList>
    </citation>
    <scope>NUCLEOTIDE SEQUENCE [LARGE SCALE GENOMIC DNA]</scope>
</reference>
<accession>A0A7D6BTG9</accession>
<feature type="transmembrane region" description="Helical" evidence="5">
    <location>
        <begin position="144"/>
        <end position="166"/>
    </location>
</feature>
<dbReference type="Pfam" id="PF12698">
    <property type="entry name" value="ABC2_membrane_3"/>
    <property type="match status" value="1"/>
</dbReference>
<gene>
    <name evidence="7" type="ORF">Sv326_1226</name>
</gene>
<keyword evidence="2 5" id="KW-0812">Transmembrane</keyword>
<evidence type="ECO:0000256" key="2">
    <source>
        <dbReference type="ARBA" id="ARBA00022692"/>
    </source>
</evidence>
<dbReference type="GO" id="GO:0016020">
    <property type="term" value="C:membrane"/>
    <property type="evidence" value="ECO:0007669"/>
    <property type="project" value="UniProtKB-SubCell"/>
</dbReference>
<feature type="transmembrane region" description="Helical" evidence="5">
    <location>
        <begin position="196"/>
        <end position="215"/>
    </location>
</feature>
<dbReference type="KEGG" id="flt:Sv326_1226"/>
<feature type="transmembrane region" description="Helical" evidence="5">
    <location>
        <begin position="221"/>
        <end position="244"/>
    </location>
</feature>
<evidence type="ECO:0000256" key="1">
    <source>
        <dbReference type="ARBA" id="ARBA00004141"/>
    </source>
</evidence>
<name>A0A7D6BTG9_FERL1</name>
<evidence type="ECO:0000259" key="6">
    <source>
        <dbReference type="Pfam" id="PF12698"/>
    </source>
</evidence>
<dbReference type="GO" id="GO:0140359">
    <property type="term" value="F:ABC-type transporter activity"/>
    <property type="evidence" value="ECO:0007669"/>
    <property type="project" value="InterPro"/>
</dbReference>
<feature type="transmembrane region" description="Helical" evidence="5">
    <location>
        <begin position="256"/>
        <end position="285"/>
    </location>
</feature>
<feature type="transmembrane region" description="Helical" evidence="5">
    <location>
        <begin position="297"/>
        <end position="316"/>
    </location>
</feature>
<comment type="subcellular location">
    <subcellularLocation>
        <location evidence="1">Membrane</location>
        <topology evidence="1">Multi-pass membrane protein</topology>
    </subcellularLocation>
</comment>